<dbReference type="EMBL" id="CAJVQC010002743">
    <property type="protein sequence ID" value="CAG8516704.1"/>
    <property type="molecule type" value="Genomic_DNA"/>
</dbReference>
<comment type="caution">
    <text evidence="1">The sequence shown here is derived from an EMBL/GenBank/DDBJ whole genome shotgun (WGS) entry which is preliminary data.</text>
</comment>
<feature type="non-terminal residue" evidence="1">
    <location>
        <position position="1"/>
    </location>
</feature>
<name>A0ACA9LB61_9GLOM</name>
<dbReference type="Proteomes" id="UP000789920">
    <property type="component" value="Unassembled WGS sequence"/>
</dbReference>
<proteinExistence type="predicted"/>
<evidence type="ECO:0000313" key="1">
    <source>
        <dbReference type="EMBL" id="CAG8516704.1"/>
    </source>
</evidence>
<keyword evidence="2" id="KW-1185">Reference proteome</keyword>
<organism evidence="1 2">
    <name type="scientific">Racocetra persica</name>
    <dbReference type="NCBI Taxonomy" id="160502"/>
    <lineage>
        <taxon>Eukaryota</taxon>
        <taxon>Fungi</taxon>
        <taxon>Fungi incertae sedis</taxon>
        <taxon>Mucoromycota</taxon>
        <taxon>Glomeromycotina</taxon>
        <taxon>Glomeromycetes</taxon>
        <taxon>Diversisporales</taxon>
        <taxon>Gigasporaceae</taxon>
        <taxon>Racocetra</taxon>
    </lineage>
</organism>
<protein>
    <submittedName>
        <fullName evidence="1">31643_t:CDS:1</fullName>
    </submittedName>
</protein>
<sequence>VMTAVKDIASLLELNALNVDIESWIDDAENNVNLLKRNVAHAIANANTEDEKLL</sequence>
<evidence type="ECO:0000313" key="2">
    <source>
        <dbReference type="Proteomes" id="UP000789920"/>
    </source>
</evidence>
<gene>
    <name evidence="1" type="ORF">RPERSI_LOCUS2510</name>
</gene>
<reference evidence="1" key="1">
    <citation type="submission" date="2021-06" db="EMBL/GenBank/DDBJ databases">
        <authorList>
            <person name="Kallberg Y."/>
            <person name="Tangrot J."/>
            <person name="Rosling A."/>
        </authorList>
    </citation>
    <scope>NUCLEOTIDE SEQUENCE</scope>
    <source>
        <strain evidence="1">MA461A</strain>
    </source>
</reference>
<accession>A0ACA9LB61</accession>